<feature type="domain" description="Integrase catalytic" evidence="3">
    <location>
        <begin position="1280"/>
        <end position="1405"/>
    </location>
</feature>
<evidence type="ECO:0000313" key="4">
    <source>
        <dbReference type="EMBL" id="CAI4000092.1"/>
    </source>
</evidence>
<dbReference type="Gene3D" id="3.30.420.10">
    <property type="entry name" value="Ribonuclease H-like superfamily/Ribonuclease H"/>
    <property type="match status" value="1"/>
</dbReference>
<feature type="compositionally biased region" description="Low complexity" evidence="2">
    <location>
        <begin position="1680"/>
        <end position="1693"/>
    </location>
</feature>
<dbReference type="InterPro" id="IPR036397">
    <property type="entry name" value="RNaseH_sf"/>
</dbReference>
<dbReference type="PROSITE" id="PS50994">
    <property type="entry name" value="INTEGRASE"/>
    <property type="match status" value="1"/>
</dbReference>
<feature type="compositionally biased region" description="Acidic residues" evidence="2">
    <location>
        <begin position="1588"/>
        <end position="1598"/>
    </location>
</feature>
<gene>
    <name evidence="4" type="ORF">C1SCF055_LOCUS26239</name>
</gene>
<feature type="region of interest" description="Disordered" evidence="2">
    <location>
        <begin position="27"/>
        <end position="62"/>
    </location>
</feature>
<sequence>MTIQVMTTNRMMLTMFQIARGMSLSYVPQQSDHGSERPAESPVRSPARGSPSRKTTVRPVSEHPELSSMDSFILDVLRGWRLLVAASLSPDEWRDVLATTGNKLDYLSISNALQTLWDDQLGGGNKWHGATSQSSMSSFWHESTWPTDYEYDGFWQEWPTDDAWDWNAALSESPAAASDDADKHDDDEGDKALAEAMEAERQAEALAMEARRTWSQAQQASQRLKKDRGFGATGCFLCGGNHLAKDCPDRMHPSFQKGSGRKGYGKNLSPAELESYLMGKSKGKGYKGKSKDGMMVWSNDDGWYHDVYAVMKGKGKQQQKGKFKPSANVYGMDLWSLEMVSDDFSTSHDDAGFHMFPMELFSTNENASTQRSIPPGHGMLDCGATASAGPEASAKKLISFLLHYDPNLQVSFNYQKRPYFRYGSGKWGRAMYHAVIHPSWDSSRCFELYVLNNPAEYGQDWFTDDLLVPILVGMDYLQKTGLILDFTDGHAVNGHDDNPEPYTMEKNVKGHFMVNIAHYLFGNLSATEAGNPAEFAAKSLEQAWTPGYEETWGDDWFELTMLSTAEGSSHDHMGSQHDRRDLFNGFLQRRLRLNHGVVSPATESQVQQPSSSTALTSNGPEVGISSTGLLSRDRSSVPKSNGYAQWCLCEICGLRVSYVPRESFHGKHATQVDHKAVEMAMKQLEMDLRPHTLMPDKDLAETMIQIHVNEAQLEAQHLKLQRLQEHQKALRREYGEIYNRLTNKPSPSSGAIPSVPTDVWRYLSAEEKTKLQQIAESRHQEEEKMKEDPELELVQDVTKMGNLSMAYETVDAEMSAEHYGNVELLESAQGLAAEIEFMMCPEDEKPQQNFKNPAKKKFKNSQKQKKKIDTDVHYAASSTSGATSFERDRNSGDQRQGLSWKIIKATLAFLGMMTLAAQTGLRDFLQGDQVDGWEMFCSPESWLTAACRSEGLKFSRINLAQGFDLYKPKVYEELKKKYKLERPRRIWVSTRCTVWCPFTSLNFRTEEQRVVLEQRRRKERAMFKLLIPFLLDILENDPACELFWEWPHRCYGWDEPWILHLQHRLQELGKSWHSARIDGCRYGLRSASGGFLRKSWRIGTTSESFYHFYKLKTCQGCHDHDQIQGLETQRSAFYPWKLCKSIAQRWRQELFPDKWLSFLQAPVPTMVEPDEQLRLLGLMDGALDLCPAMDLCPGMDLDLFPASSSAPAVPSTKEVEQWKIQLLKYHRSAGHPSNFNLARILRDAGRPQWQVKVALALRCEDCAALKMGGSSSGQVPPASMRPMPRAWECVGMDCTEWTPPHENQKCTVLVLMDLATKFKVTKILMKCGLSEQKTETTEQLLEAFTQLWLQDKPKPVYLIPDNAKSMISMRMREVLSDFNIVLDPPAPKESWAHGLLERAVQEVKEGYTPFQWVYGAQPTLTDEDIASFSLSPDDAAGLNYGALLKKRQEAENVARYVKAMRTINKIKNSKVRQPLQTFHPMDLVKIWRKYTSPVGPRGGLKKTARPQWLGPGRVVFHETINGQRPEDPRRHIVWVVVGGTMHRCSVHSVRKVTTQERLDFELHSGEDPSHWKSLANYIPQRSFVDCVPEEPSEDEEDLPQLPSDPSTTALPGPKPMMRHFYKHPVRRVTFAQPPAAEAQPVNSYDPSFAATPDDDDEHLGNTGLGSGIPTLEERSGSSKSRLLPSESAAASSEPESKKARVDEDGLLLSYLEVVDECYVLELDLVLENDHQQKRLLENPSMFLAQKMRDCEVRLEKLTPAHRELFKRAKAKEVNSFISNQAVRRCADSLEEETARNSDVSDERWLKIRASIDSMYKWGQLKKNEYRHAGTDLSMKTDPIYGRCLVVDQSYYIEMLEDVQIDPQSHGHGIFWVSPMAAVEVPSSELDIGV</sequence>
<protein>
    <submittedName>
        <fullName evidence="6">Copia protein</fullName>
    </submittedName>
</protein>
<dbReference type="Proteomes" id="UP001152797">
    <property type="component" value="Unassembled WGS sequence"/>
</dbReference>
<dbReference type="OrthoDB" id="1111734at2759"/>
<evidence type="ECO:0000313" key="6">
    <source>
        <dbReference type="EMBL" id="CAL4787404.1"/>
    </source>
</evidence>
<keyword evidence="1" id="KW-0175">Coiled coil</keyword>
<comment type="caution">
    <text evidence="4">The sequence shown here is derived from an EMBL/GenBank/DDBJ whole genome shotgun (WGS) entry which is preliminary data.</text>
</comment>
<feature type="region of interest" description="Disordered" evidence="2">
    <location>
        <begin position="600"/>
        <end position="637"/>
    </location>
</feature>
<dbReference type="EMBL" id="CAMXCT010002734">
    <property type="protein sequence ID" value="CAI4000092.1"/>
    <property type="molecule type" value="Genomic_DNA"/>
</dbReference>
<evidence type="ECO:0000256" key="2">
    <source>
        <dbReference type="SAM" id="MobiDB-lite"/>
    </source>
</evidence>
<evidence type="ECO:0000313" key="7">
    <source>
        <dbReference type="Proteomes" id="UP001152797"/>
    </source>
</evidence>
<organism evidence="4">
    <name type="scientific">Cladocopium goreaui</name>
    <dbReference type="NCBI Taxonomy" id="2562237"/>
    <lineage>
        <taxon>Eukaryota</taxon>
        <taxon>Sar</taxon>
        <taxon>Alveolata</taxon>
        <taxon>Dinophyceae</taxon>
        <taxon>Suessiales</taxon>
        <taxon>Symbiodiniaceae</taxon>
        <taxon>Cladocopium</taxon>
    </lineage>
</organism>
<dbReference type="GO" id="GO:0015074">
    <property type="term" value="P:DNA integration"/>
    <property type="evidence" value="ECO:0007669"/>
    <property type="project" value="InterPro"/>
</dbReference>
<evidence type="ECO:0000259" key="3">
    <source>
        <dbReference type="PROSITE" id="PS50994"/>
    </source>
</evidence>
<reference evidence="4" key="1">
    <citation type="submission" date="2022-10" db="EMBL/GenBank/DDBJ databases">
        <authorList>
            <person name="Chen Y."/>
            <person name="Dougan E. K."/>
            <person name="Chan C."/>
            <person name="Rhodes N."/>
            <person name="Thang M."/>
        </authorList>
    </citation>
    <scope>NUCLEOTIDE SEQUENCE</scope>
</reference>
<reference evidence="5" key="2">
    <citation type="submission" date="2024-04" db="EMBL/GenBank/DDBJ databases">
        <authorList>
            <person name="Chen Y."/>
            <person name="Shah S."/>
            <person name="Dougan E. K."/>
            <person name="Thang M."/>
            <person name="Chan C."/>
        </authorList>
    </citation>
    <scope>NUCLEOTIDE SEQUENCE [LARGE SCALE GENOMIC DNA]</scope>
</reference>
<dbReference type="EMBL" id="CAMXCT030002734">
    <property type="protein sequence ID" value="CAL4787404.1"/>
    <property type="molecule type" value="Genomic_DNA"/>
</dbReference>
<dbReference type="GO" id="GO:0003676">
    <property type="term" value="F:nucleic acid binding"/>
    <property type="evidence" value="ECO:0007669"/>
    <property type="project" value="InterPro"/>
</dbReference>
<dbReference type="InterPro" id="IPR012337">
    <property type="entry name" value="RNaseH-like_sf"/>
</dbReference>
<evidence type="ECO:0000313" key="5">
    <source>
        <dbReference type="EMBL" id="CAL1153467.1"/>
    </source>
</evidence>
<feature type="coiled-coil region" evidence="1">
    <location>
        <begin position="713"/>
        <end position="740"/>
    </location>
</feature>
<keyword evidence="7" id="KW-1185">Reference proteome</keyword>
<dbReference type="EMBL" id="CAMXCT020002734">
    <property type="protein sequence ID" value="CAL1153467.1"/>
    <property type="molecule type" value="Genomic_DNA"/>
</dbReference>
<evidence type="ECO:0000256" key="1">
    <source>
        <dbReference type="SAM" id="Coils"/>
    </source>
</evidence>
<accession>A0A9P1CZY5</accession>
<feature type="region of interest" description="Disordered" evidence="2">
    <location>
        <begin position="1634"/>
        <end position="1699"/>
    </location>
</feature>
<feature type="compositionally biased region" description="Polar residues" evidence="2">
    <location>
        <begin position="601"/>
        <end position="629"/>
    </location>
</feature>
<dbReference type="SUPFAM" id="SSF53098">
    <property type="entry name" value="Ribonuclease H-like"/>
    <property type="match status" value="1"/>
</dbReference>
<feature type="region of interest" description="Disordered" evidence="2">
    <location>
        <begin position="869"/>
        <end position="893"/>
    </location>
</feature>
<dbReference type="InterPro" id="IPR001584">
    <property type="entry name" value="Integrase_cat-core"/>
</dbReference>
<name>A0A9P1CZY5_9DINO</name>
<proteinExistence type="predicted"/>
<feature type="region of interest" description="Disordered" evidence="2">
    <location>
        <begin position="1588"/>
        <end position="1618"/>
    </location>
</feature>